<sequence length="151" mass="15726">MKKILCAAASLGTIAFVSTAALADNHSLSSDNETVTFSNLTMADGTPDDGTCAKRYGTGYKTTEHPDTNSQAAQKTTTQGHDIIISSTGGTIGDGILSIENEYEIIFPNDEHKEAIDVKMFATGLIGSGTATGVFSDGTCRGNVTIQSAQQ</sequence>
<dbReference type="EMBL" id="CP074126">
    <property type="protein sequence ID" value="QUS54106.1"/>
    <property type="molecule type" value="Genomic_DNA"/>
</dbReference>
<evidence type="ECO:0000256" key="1">
    <source>
        <dbReference type="SAM" id="MobiDB-lite"/>
    </source>
</evidence>
<evidence type="ECO:0008006" key="5">
    <source>
        <dbReference type="Google" id="ProtNLM"/>
    </source>
</evidence>
<evidence type="ECO:0000256" key="2">
    <source>
        <dbReference type="SAM" id="SignalP"/>
    </source>
</evidence>
<accession>A0ABX8AK39</accession>
<evidence type="ECO:0000313" key="4">
    <source>
        <dbReference type="Proteomes" id="UP000680706"/>
    </source>
</evidence>
<organism evidence="3 4">
    <name type="scientific">Pseudovibrio brasiliensis</name>
    <dbReference type="NCBI Taxonomy" id="1898042"/>
    <lineage>
        <taxon>Bacteria</taxon>
        <taxon>Pseudomonadati</taxon>
        <taxon>Pseudomonadota</taxon>
        <taxon>Alphaproteobacteria</taxon>
        <taxon>Hyphomicrobiales</taxon>
        <taxon>Stappiaceae</taxon>
        <taxon>Pseudovibrio</taxon>
    </lineage>
</organism>
<feature type="chain" id="PRO_5047231456" description="Secreted protein" evidence="2">
    <location>
        <begin position="24"/>
        <end position="151"/>
    </location>
</feature>
<evidence type="ECO:0000313" key="3">
    <source>
        <dbReference type="EMBL" id="QUS54106.1"/>
    </source>
</evidence>
<gene>
    <name evidence="3" type="ORF">KGB56_11770</name>
</gene>
<keyword evidence="4" id="KW-1185">Reference proteome</keyword>
<feature type="compositionally biased region" description="Polar residues" evidence="1">
    <location>
        <begin position="68"/>
        <end position="78"/>
    </location>
</feature>
<reference evidence="3 4" key="1">
    <citation type="journal article" date="2021" name="Angew. Chem. Int. Ed. Engl.">
        <title>A novel family of nonribosomal peptides modulate collective behavior in Pseudovibrio bacteria isolated from marine sponges.</title>
        <authorList>
            <person name="Ioca L.P."/>
            <person name="Dai Y."/>
            <person name="Kunakom S."/>
            <person name="Diaz-Espinosa J."/>
            <person name="Krunic A."/>
            <person name="Crnkovic C.M."/>
            <person name="Orjala J."/>
            <person name="Sanchez L.M."/>
            <person name="Ferreira A.G."/>
            <person name="Berlinck R.G.S."/>
            <person name="Eustaquio A.S."/>
        </authorList>
    </citation>
    <scope>NUCLEOTIDE SEQUENCE [LARGE SCALE GENOMIC DNA]</scope>
    <source>
        <strain evidence="3 4">Ab134</strain>
    </source>
</reference>
<proteinExistence type="predicted"/>
<feature type="region of interest" description="Disordered" evidence="1">
    <location>
        <begin position="56"/>
        <end position="78"/>
    </location>
</feature>
<protein>
    <recommendedName>
        <fullName evidence="5">Secreted protein</fullName>
    </recommendedName>
</protein>
<dbReference type="Proteomes" id="UP000680706">
    <property type="component" value="Chromosome"/>
</dbReference>
<feature type="signal peptide" evidence="2">
    <location>
        <begin position="1"/>
        <end position="23"/>
    </location>
</feature>
<keyword evidence="2" id="KW-0732">Signal</keyword>
<name>A0ABX8AK39_9HYPH</name>
<dbReference type="RefSeq" id="WP_075697173.1">
    <property type="nucleotide sequence ID" value="NZ_CP074126.1"/>
</dbReference>